<gene>
    <name evidence="1" type="ORF">SP6_56_00040</name>
</gene>
<organism evidence="1 2">
    <name type="scientific">Sphingomonas paucimobilis NBRC 13935</name>
    <dbReference type="NCBI Taxonomy" id="1219050"/>
    <lineage>
        <taxon>Bacteria</taxon>
        <taxon>Pseudomonadati</taxon>
        <taxon>Pseudomonadota</taxon>
        <taxon>Alphaproteobacteria</taxon>
        <taxon>Sphingomonadales</taxon>
        <taxon>Sphingomonadaceae</taxon>
        <taxon>Sphingomonas</taxon>
    </lineage>
</organism>
<comment type="caution">
    <text evidence="1">The sequence shown here is derived from an EMBL/GenBank/DDBJ whole genome shotgun (WGS) entry which is preliminary data.</text>
</comment>
<keyword evidence="2" id="KW-1185">Reference proteome</keyword>
<name>A0A0C9NGK7_SPHPI</name>
<proteinExistence type="predicted"/>
<dbReference type="EMBL" id="BBJS01000056">
    <property type="protein sequence ID" value="GAN15367.1"/>
    <property type="molecule type" value="Genomic_DNA"/>
</dbReference>
<dbReference type="Proteomes" id="UP000032025">
    <property type="component" value="Unassembled WGS sequence"/>
</dbReference>
<evidence type="ECO:0000313" key="1">
    <source>
        <dbReference type="EMBL" id="GAN15367.1"/>
    </source>
</evidence>
<protein>
    <submittedName>
        <fullName evidence="1">DNA, contig: SP656</fullName>
    </submittedName>
</protein>
<accession>A0A0C9NGK7</accession>
<reference evidence="1 2" key="1">
    <citation type="submission" date="2014-08" db="EMBL/GenBank/DDBJ databases">
        <title>Whole genome shotgun sequence of Sphingomonas paucimobilis NBRC 13935.</title>
        <authorList>
            <person name="Hosoyama A."/>
            <person name="Hashimoto M."/>
            <person name="Hosoyama Y."/>
            <person name="Noguchi M."/>
            <person name="Uohara A."/>
            <person name="Ohji S."/>
            <person name="Katano-Makiyama Y."/>
            <person name="Ichikawa N."/>
            <person name="Kimura A."/>
            <person name="Yamazoe A."/>
            <person name="Fujita N."/>
        </authorList>
    </citation>
    <scope>NUCLEOTIDE SEQUENCE [LARGE SCALE GENOMIC DNA]</scope>
    <source>
        <strain evidence="1 2">NBRC 13935</strain>
    </source>
</reference>
<dbReference type="AlphaFoldDB" id="A0A0C9NGK7"/>
<evidence type="ECO:0000313" key="2">
    <source>
        <dbReference type="Proteomes" id="UP000032025"/>
    </source>
</evidence>
<sequence>MNEQGQSMDRTAIEATFEANEKLIRRRALKAGAKALTIGTESLAETIDAIGDAYGLTGAQRRQLEPAASIEAQEIVGKLKGFVGPAAILGDLRGGSGILSQARAAGKLAKTARRIGKGGLAAGRVAARGGRAARAVPWAALGVAAWGVGNGGWFWWRAHAYNRACRDLLLAEQGGVVVTG</sequence>